<dbReference type="STRING" id="1208918.CDEE_0362"/>
<reference evidence="2 3" key="1">
    <citation type="journal article" date="2013" name="Genome Biol. Evol.">
        <title>Genome evolution and phylogenomic analysis of candidatus kinetoplastibacterium, the betaproteobacterial endosymbionts of strigomonas and angomonas.</title>
        <authorList>
            <person name="Alves J.M."/>
            <person name="Serrano M.G."/>
            <person name="Maia da Silva F."/>
            <person name="Voegtly L.J."/>
            <person name="Matveyev A.V."/>
            <person name="Teixeira M.M."/>
            <person name="Camargo E.P."/>
            <person name="Buck G.A."/>
        </authorList>
    </citation>
    <scope>NUCLEOTIDE SEQUENCE [LARGE SCALE GENOMIC DNA]</scope>
    <source>
        <strain evidence="2 3">TCC036E</strain>
    </source>
</reference>
<dbReference type="RefSeq" id="WP_015238974.1">
    <property type="nucleotide sequence ID" value="NC_020283.1"/>
</dbReference>
<accession>M1M5I6</accession>
<dbReference type="InterPro" id="IPR019925">
    <property type="entry name" value="DNA_repair_protein_predicted"/>
</dbReference>
<name>M1M5I6_9PROT</name>
<sequence>MQNSIFEKINIQDICSTPANEILILTSSKRQASRLKNDIIEQVKKTQKTQELPEILPLNSWVVKVFDNISSFFNHKNDIVYVLNQISEQMLWDKVIKMEESENYLLNFHQASILAMEAKQLIHELCLDISSNHSNEEYKRFIHWKNCYYNELKKINAVDFDYIYEYIINFIDRKDIIFPKYVVLFGFIEISPRLSRLLKKILYFGSSVKLFTHSVVRSNESYICACDSVQDEWRQSAIWISKELMKNPNGKYAIVTPHLDKQAPMAKRILENYFSVNEPLLEFNISSARSCIDWPITNVAISWLDFFANVAFYKNCEVALFSSVLLRGCCIDDVNLFDLYTSVELEIRSKYYLNITLDNILRELQNTRLGKCLSIVFSRWINQCLRIESWVRVIRFSLDSIHFPGEKKIDSETYQTIENLDALFDNFVLLDPLFGHLNSIEVIKLFKTFARRSCFQIKDNSSSVFEVLDIQDAVNVKWDALWVIGMDQEKFPSSPSPNPFLPLSVLRANNVPRSTPEREYIWAQKIYNGLIASANMIIFSYSKTIDEQITAPSFLISKDSKERVCISYKDTFYKVPIDIINDSKGPITDSNEINVISGIGLLEAQSRCPLWAFAKYRLGASRLPSYDINDRYSLKRGILIHDSLAEFWKTVKDHSVLLETPTHILDNLLLDCIHNVSRKNMFVYGNTLLNLEIERTFTIIKNFLFLEKDRLQFKIMFLEQDINWQYKNISLNLRPDRIDFLSEGKILIIDYKTGNSLFYPEKDWARIRPINLQLPIYSLACLNTLCLDTQGLAVFFINAKELSVKGLSIEDIGLPNITLLSDVLWNDMINKLYKKITFILDEYINGVADNKYFSEEDLRFCDVMPFLRLNLNE</sequence>
<keyword evidence="3" id="KW-1185">Reference proteome</keyword>
<dbReference type="eggNOG" id="COG0210">
    <property type="taxonomic scope" value="Bacteria"/>
</dbReference>
<dbReference type="InterPro" id="IPR038726">
    <property type="entry name" value="PDDEXK_AddAB-type"/>
</dbReference>
<dbReference type="AlphaFoldDB" id="M1M5I6"/>
<protein>
    <recommendedName>
        <fullName evidence="1">PD-(D/E)XK endonuclease-like domain-containing protein</fullName>
    </recommendedName>
</protein>
<dbReference type="KEGG" id="kct:CDEE_0362"/>
<evidence type="ECO:0000313" key="2">
    <source>
        <dbReference type="EMBL" id="AGF47430.1"/>
    </source>
</evidence>
<proteinExistence type="predicted"/>
<dbReference type="InterPro" id="IPR011604">
    <property type="entry name" value="PDDEXK-like_dom_sf"/>
</dbReference>
<dbReference type="NCBIfam" id="TIGR03623">
    <property type="entry name" value="probable DNA repair protein"/>
    <property type="match status" value="1"/>
</dbReference>
<dbReference type="SUPFAM" id="SSF52540">
    <property type="entry name" value="P-loop containing nucleoside triphosphate hydrolases"/>
    <property type="match status" value="1"/>
</dbReference>
<evidence type="ECO:0000259" key="1">
    <source>
        <dbReference type="Pfam" id="PF12705"/>
    </source>
</evidence>
<dbReference type="eggNOG" id="COG2887">
    <property type="taxonomic scope" value="Bacteria"/>
</dbReference>
<feature type="domain" description="PD-(D/E)XK endonuclease-like" evidence="1">
    <location>
        <begin position="602"/>
        <end position="797"/>
    </location>
</feature>
<dbReference type="HOGENOM" id="CLU_014693_0_0_4"/>
<dbReference type="Proteomes" id="UP000011686">
    <property type="component" value="Chromosome"/>
</dbReference>
<organism evidence="2 3">
    <name type="scientific">Candidatus Kinetoplastidibacterium crithidiae TCC036E</name>
    <dbReference type="NCBI Taxonomy" id="1208918"/>
    <lineage>
        <taxon>Bacteria</taxon>
        <taxon>Pseudomonadati</taxon>
        <taxon>Pseudomonadota</taxon>
        <taxon>Betaproteobacteria</taxon>
        <taxon>Candidatus Kinetoplastidibacterium</taxon>
    </lineage>
</organism>
<dbReference type="Pfam" id="PF12705">
    <property type="entry name" value="PDDEXK_1"/>
    <property type="match status" value="1"/>
</dbReference>
<dbReference type="PATRIC" id="fig|1208918.3.peg.126"/>
<evidence type="ECO:0000313" key="3">
    <source>
        <dbReference type="Proteomes" id="UP000011686"/>
    </source>
</evidence>
<dbReference type="InterPro" id="IPR027417">
    <property type="entry name" value="P-loop_NTPase"/>
</dbReference>
<dbReference type="EMBL" id="CP003804">
    <property type="protein sequence ID" value="AGF47430.1"/>
    <property type="molecule type" value="Genomic_DNA"/>
</dbReference>
<dbReference type="Gene3D" id="3.90.320.10">
    <property type="match status" value="1"/>
</dbReference>
<gene>
    <name evidence="2" type="ORF">CDEE_0362</name>
</gene>